<dbReference type="InterPro" id="IPR027815">
    <property type="entry name" value="CSC1/OSCA1-like_cyt"/>
</dbReference>
<feature type="domain" description="CSC1/OSCA1-like cytosolic" evidence="6">
    <location>
        <begin position="51"/>
        <end position="238"/>
    </location>
</feature>
<feature type="transmembrane region" description="Helical" evidence="4">
    <location>
        <begin position="251"/>
        <end position="270"/>
    </location>
</feature>
<dbReference type="PANTHER" id="PTHR13018">
    <property type="entry name" value="PROBABLE MEMBRANE PROTEIN DUF221-RELATED"/>
    <property type="match status" value="1"/>
</dbReference>
<keyword evidence="3" id="KW-0407">Ion channel</keyword>
<evidence type="ECO:0000256" key="4">
    <source>
        <dbReference type="SAM" id="Phobius"/>
    </source>
</evidence>
<evidence type="ECO:0000259" key="6">
    <source>
        <dbReference type="Pfam" id="PF14703"/>
    </source>
</evidence>
<evidence type="ECO:0000256" key="1">
    <source>
        <dbReference type="ARBA" id="ARBA00022837"/>
    </source>
</evidence>
<sequence>MLTYAWRMFSDVKHFLRINCQKLFLTAKVLWIVSTYKLIMLIQNMHLYQGVVVRNVPHVSGHSISDTVDHFFQTNHPNHYIDHQVIQTSFSFIIYSRYLGTFMQAVYNANKYSKLVRKRERVRNWLDYNKLKFERHPDRRPTTKVIHLINPNDWISWICGKRVDSIEYYEQQIKEIDKRIALERQRILKDPKSIMPVAFVSFNSRWGAAVCAQTQQSRNPTLWLTNWAPEPRDVYWQNLAIPFVSLSIRKLIVSLTVFALVFFYMIPIAFVQSLANLEGLERVAPFLRAVIEL</sequence>
<keyword evidence="4" id="KW-0812">Transmembrane</keyword>
<evidence type="ECO:0000256" key="2">
    <source>
        <dbReference type="ARBA" id="ARBA00023065"/>
    </source>
</evidence>
<dbReference type="InterPro" id="IPR045122">
    <property type="entry name" value="Csc1-like"/>
</dbReference>
<name>A0A438FWR7_VITVI</name>
<dbReference type="GO" id="GO:0005227">
    <property type="term" value="F:calcium-activated cation channel activity"/>
    <property type="evidence" value="ECO:0007669"/>
    <property type="project" value="InterPro"/>
</dbReference>
<dbReference type="GO" id="GO:0016020">
    <property type="term" value="C:membrane"/>
    <property type="evidence" value="ECO:0007669"/>
    <property type="project" value="InterPro"/>
</dbReference>
<keyword evidence="4" id="KW-1133">Transmembrane helix</keyword>
<keyword evidence="2" id="KW-0813">Transport</keyword>
<protein>
    <submittedName>
        <fullName evidence="7">CSC1-like protein</fullName>
    </submittedName>
</protein>
<dbReference type="Pfam" id="PF14703">
    <property type="entry name" value="PHM7_cyt"/>
    <property type="match status" value="1"/>
</dbReference>
<dbReference type="PANTHER" id="PTHR13018:SF98">
    <property type="entry name" value="TO DEHYDRATION PROTEIN, PUTATIVE, EXPRESSED-RELATED"/>
    <property type="match status" value="1"/>
</dbReference>
<reference evidence="7 8" key="1">
    <citation type="journal article" date="2018" name="PLoS Genet.">
        <title>Population sequencing reveals clonal diversity and ancestral inbreeding in the grapevine cultivar Chardonnay.</title>
        <authorList>
            <person name="Roach M.J."/>
            <person name="Johnson D.L."/>
            <person name="Bohlmann J."/>
            <person name="van Vuuren H.J."/>
            <person name="Jones S.J."/>
            <person name="Pretorius I.S."/>
            <person name="Schmidt S.A."/>
            <person name="Borneman A.R."/>
        </authorList>
    </citation>
    <scope>NUCLEOTIDE SEQUENCE [LARGE SCALE GENOMIC DNA]</scope>
    <source>
        <strain evidence="8">cv. Chardonnay</strain>
        <tissue evidence="7">Leaf</tissue>
    </source>
</reference>
<evidence type="ECO:0000259" key="5">
    <source>
        <dbReference type="Pfam" id="PF02714"/>
    </source>
</evidence>
<keyword evidence="2" id="KW-0406">Ion transport</keyword>
<keyword evidence="4" id="KW-0472">Membrane</keyword>
<dbReference type="EMBL" id="QGNW01000721">
    <property type="protein sequence ID" value="RVW64406.1"/>
    <property type="molecule type" value="Genomic_DNA"/>
</dbReference>
<evidence type="ECO:0000313" key="8">
    <source>
        <dbReference type="Proteomes" id="UP000288805"/>
    </source>
</evidence>
<accession>A0A438FWR7</accession>
<dbReference type="InterPro" id="IPR003864">
    <property type="entry name" value="CSC1/OSCA1-like_7TM"/>
</dbReference>
<gene>
    <name evidence="7" type="primary">VvCHDp001012_3</name>
    <name evidence="7" type="ORF">CK203_062547</name>
</gene>
<proteinExistence type="predicted"/>
<dbReference type="AlphaFoldDB" id="A0A438FWR7"/>
<keyword evidence="1" id="KW-0106">Calcium</keyword>
<comment type="caution">
    <text evidence="7">The sequence shown here is derived from an EMBL/GenBank/DDBJ whole genome shotgun (WGS) entry which is preliminary data.</text>
</comment>
<organism evidence="7 8">
    <name type="scientific">Vitis vinifera</name>
    <name type="common">Grape</name>
    <dbReference type="NCBI Taxonomy" id="29760"/>
    <lineage>
        <taxon>Eukaryota</taxon>
        <taxon>Viridiplantae</taxon>
        <taxon>Streptophyta</taxon>
        <taxon>Embryophyta</taxon>
        <taxon>Tracheophyta</taxon>
        <taxon>Spermatophyta</taxon>
        <taxon>Magnoliopsida</taxon>
        <taxon>eudicotyledons</taxon>
        <taxon>Gunneridae</taxon>
        <taxon>Pentapetalae</taxon>
        <taxon>rosids</taxon>
        <taxon>Vitales</taxon>
        <taxon>Vitaceae</taxon>
        <taxon>Viteae</taxon>
        <taxon>Vitis</taxon>
    </lineage>
</organism>
<feature type="domain" description="CSC1/OSCA1-like 7TM region" evidence="5">
    <location>
        <begin position="249"/>
        <end position="292"/>
    </location>
</feature>
<dbReference type="Pfam" id="PF02714">
    <property type="entry name" value="RSN1_7TM"/>
    <property type="match status" value="1"/>
</dbReference>
<evidence type="ECO:0000256" key="3">
    <source>
        <dbReference type="ARBA" id="ARBA00023303"/>
    </source>
</evidence>
<evidence type="ECO:0000313" key="7">
    <source>
        <dbReference type="EMBL" id="RVW64406.1"/>
    </source>
</evidence>
<dbReference type="Proteomes" id="UP000288805">
    <property type="component" value="Unassembled WGS sequence"/>
</dbReference>